<dbReference type="Gene3D" id="3.40.50.150">
    <property type="entry name" value="Vaccinia Virus protein VP39"/>
    <property type="match status" value="1"/>
</dbReference>
<dbReference type="Proteomes" id="UP000177614">
    <property type="component" value="Unassembled WGS sequence"/>
</dbReference>
<evidence type="ECO:0000313" key="5">
    <source>
        <dbReference type="Proteomes" id="UP000177614"/>
    </source>
</evidence>
<dbReference type="SUPFAM" id="SSF53335">
    <property type="entry name" value="S-adenosyl-L-methionine-dependent methyltransferases"/>
    <property type="match status" value="1"/>
</dbReference>
<sequence length="224" mass="25568">MSRLLALQELGIDTDELENLFDMPEDAVEVVHQIEEDDQEQASKAEQVVGKEKFKFLRSWPVAREAGELLYMLVRYLKPETILELGTSFGSSGIYMASAAAENSTGELITVEVSKLKHSQAKQNFRDAKVDEYFRQEIMAADQYLKKLSQPVDFVFLDCDRSRYAFYLDQLLPYLKRGALLVADNAIDRSDDMEAYHKKVLSMNNIRTVLLEIGDGLLISRMLK</sequence>
<dbReference type="InterPro" id="IPR002935">
    <property type="entry name" value="SAM_O-MeTrfase"/>
</dbReference>
<evidence type="ECO:0000256" key="2">
    <source>
        <dbReference type="ARBA" id="ARBA00022679"/>
    </source>
</evidence>
<dbReference type="STRING" id="1817814.A2V81_02305"/>
<dbReference type="AlphaFoldDB" id="A0A1F4XKV8"/>
<name>A0A1F4XKV8_9BACT</name>
<dbReference type="PANTHER" id="PTHR43167:SF1">
    <property type="entry name" value="PUTATIVE (AFU_ORTHOLOGUE AFUA_6G01830)-RELATED"/>
    <property type="match status" value="1"/>
</dbReference>
<comment type="caution">
    <text evidence="4">The sequence shown here is derived from an EMBL/GenBank/DDBJ whole genome shotgun (WGS) entry which is preliminary data.</text>
</comment>
<reference evidence="4 5" key="1">
    <citation type="journal article" date="2016" name="Nat. Commun.">
        <title>Thousands of microbial genomes shed light on interconnected biogeochemical processes in an aquifer system.</title>
        <authorList>
            <person name="Anantharaman K."/>
            <person name="Brown C.T."/>
            <person name="Hug L.A."/>
            <person name="Sharon I."/>
            <person name="Castelle C.J."/>
            <person name="Probst A.J."/>
            <person name="Thomas B.C."/>
            <person name="Singh A."/>
            <person name="Wilkins M.J."/>
            <person name="Karaoz U."/>
            <person name="Brodie E.L."/>
            <person name="Williams K.H."/>
            <person name="Hubbard S.S."/>
            <person name="Banfield J.F."/>
        </authorList>
    </citation>
    <scope>NUCLEOTIDE SEQUENCE [LARGE SCALE GENOMIC DNA]</scope>
</reference>
<dbReference type="GO" id="GO:0032259">
    <property type="term" value="P:methylation"/>
    <property type="evidence" value="ECO:0007669"/>
    <property type="project" value="UniProtKB-KW"/>
</dbReference>
<proteinExistence type="predicted"/>
<keyword evidence="2" id="KW-0808">Transferase</keyword>
<dbReference type="Pfam" id="PF01596">
    <property type="entry name" value="Methyltransf_3"/>
    <property type="match status" value="1"/>
</dbReference>
<dbReference type="PANTHER" id="PTHR43167">
    <property type="entry name" value="PUTATIVE (AFU_ORTHOLOGUE AFUA_6G01830)-RELATED"/>
    <property type="match status" value="1"/>
</dbReference>
<accession>A0A1F4XKV8</accession>
<evidence type="ECO:0000313" key="4">
    <source>
        <dbReference type="EMBL" id="OGC82341.1"/>
    </source>
</evidence>
<dbReference type="InterPro" id="IPR029063">
    <property type="entry name" value="SAM-dependent_MTases_sf"/>
</dbReference>
<evidence type="ECO:0008006" key="6">
    <source>
        <dbReference type="Google" id="ProtNLM"/>
    </source>
</evidence>
<protein>
    <recommendedName>
        <fullName evidence="6">Methyltransferase</fullName>
    </recommendedName>
</protein>
<dbReference type="EMBL" id="MEWR01000008">
    <property type="protein sequence ID" value="OGC82341.1"/>
    <property type="molecule type" value="Genomic_DNA"/>
</dbReference>
<dbReference type="PROSITE" id="PS51682">
    <property type="entry name" value="SAM_OMT_I"/>
    <property type="match status" value="1"/>
</dbReference>
<gene>
    <name evidence="4" type="ORF">A2V81_02305</name>
</gene>
<evidence type="ECO:0000256" key="1">
    <source>
        <dbReference type="ARBA" id="ARBA00022603"/>
    </source>
</evidence>
<dbReference type="GO" id="GO:0008171">
    <property type="term" value="F:O-methyltransferase activity"/>
    <property type="evidence" value="ECO:0007669"/>
    <property type="project" value="InterPro"/>
</dbReference>
<keyword evidence="1" id="KW-0489">Methyltransferase</keyword>
<evidence type="ECO:0000256" key="3">
    <source>
        <dbReference type="ARBA" id="ARBA00022691"/>
    </source>
</evidence>
<keyword evidence="3" id="KW-0949">S-adenosyl-L-methionine</keyword>
<organism evidence="4 5">
    <name type="scientific">Candidatus Abawacabacteria bacterium RBG_16_42_10</name>
    <dbReference type="NCBI Taxonomy" id="1817814"/>
    <lineage>
        <taxon>Bacteria</taxon>
        <taxon>Candidatus Abawacaibacteriota</taxon>
    </lineage>
</organism>